<reference evidence="3" key="1">
    <citation type="submission" date="2017-02" db="EMBL/GenBank/DDBJ databases">
        <authorList>
            <person name="Varghese N."/>
            <person name="Submissions S."/>
        </authorList>
    </citation>
    <scope>NUCLEOTIDE SEQUENCE [LARGE SCALE GENOMIC DNA]</scope>
    <source>
        <strain evidence="3">DSM 3072</strain>
    </source>
</reference>
<accession>A0A1T4UZH9</accession>
<evidence type="ECO:0000313" key="2">
    <source>
        <dbReference type="EMBL" id="SKA58055.1"/>
    </source>
</evidence>
<evidence type="ECO:0000313" key="3">
    <source>
        <dbReference type="Proteomes" id="UP000242432"/>
    </source>
</evidence>
<dbReference type="Proteomes" id="UP000242432">
    <property type="component" value="Unassembled WGS sequence"/>
</dbReference>
<feature type="domain" description="Cyclic-phosphate processing Receiver" evidence="1">
    <location>
        <begin position="382"/>
        <end position="471"/>
    </location>
</feature>
<name>A0A1T4UZH9_9GAMM</name>
<dbReference type="Pfam" id="PF20274">
    <property type="entry name" value="cREC_REC"/>
    <property type="match status" value="1"/>
</dbReference>
<dbReference type="RefSeq" id="WP_078927948.1">
    <property type="nucleotide sequence ID" value="NZ_FUXX01000003.1"/>
</dbReference>
<keyword evidence="3" id="KW-1185">Reference proteome</keyword>
<organism evidence="2 3">
    <name type="scientific">Succinivibrio dextrinosolvens DSM 3072</name>
    <dbReference type="NCBI Taxonomy" id="1123324"/>
    <lineage>
        <taxon>Bacteria</taxon>
        <taxon>Pseudomonadati</taxon>
        <taxon>Pseudomonadota</taxon>
        <taxon>Gammaproteobacteria</taxon>
        <taxon>Aeromonadales</taxon>
        <taxon>Succinivibrionaceae</taxon>
        <taxon>Succinivibrio</taxon>
    </lineage>
</organism>
<dbReference type="InterPro" id="IPR046909">
    <property type="entry name" value="cREC_REC"/>
</dbReference>
<protein>
    <recommendedName>
        <fullName evidence="1">Cyclic-phosphate processing Receiver domain-containing protein</fullName>
    </recommendedName>
</protein>
<gene>
    <name evidence="2" type="ORF">SAMN02745213_00330</name>
</gene>
<proteinExistence type="predicted"/>
<dbReference type="AlphaFoldDB" id="A0A1T4UZH9"/>
<dbReference type="EMBL" id="FUXX01000003">
    <property type="protein sequence ID" value="SKA58055.1"/>
    <property type="molecule type" value="Genomic_DNA"/>
</dbReference>
<evidence type="ECO:0000259" key="1">
    <source>
        <dbReference type="Pfam" id="PF20274"/>
    </source>
</evidence>
<sequence>MDYIRFVNSRDIREYLYEIDYKLSGEQKLFLVDKCYRIPLEEKLEAMKLLLDAPDEDVTIRHPSFFKKQPKDGDKNEFESLHELTKGIIENYSVLIELLKAKEPECYYEVRILEKDRTEFYSFASFPSFEDALNGYLEEYSSEDREYVSVVQFSKNYLLGFQKKNRRRKSDGKYIRAFFDSDLKLMQIYDNECLPQERFYYTTDKLFIYLPMPFKAGDILVNSKDCVYAGVTHGFNCDYELGSPFVVESFNPDERLLKGIDCSDISCYCFYFDNLNQYHLVSEVNVHNYDLEYYRKPLKDKERFLRIFSLRLKDKFSVSDEEMLIAFEYCKNLEIQKHLKKQLQWVNSSMSYYLADGYWKNEEDYFRRLDKEKRKALTDSVKIWLDDERDAPDGYEHCHSVNEAISKIKFYEKHSVAIEELNLDHDLGDYAKEGGDAIKLIDWLCMRETFYKIDLHTANPVGRANMQRTIDRYWPHDEEDE</sequence>